<evidence type="ECO:0000259" key="12">
    <source>
        <dbReference type="Pfam" id="PF01467"/>
    </source>
</evidence>
<keyword evidence="5" id="KW-0547">Nucleotide-binding</keyword>
<feature type="domain" description="Carbohydrate kinase PfkB" evidence="11">
    <location>
        <begin position="16"/>
        <end position="313"/>
    </location>
</feature>
<dbReference type="InterPro" id="IPR029056">
    <property type="entry name" value="Ribokinase-like"/>
</dbReference>
<keyword evidence="14" id="KW-1185">Reference proteome</keyword>
<dbReference type="Proteomes" id="UP001165460">
    <property type="component" value="Unassembled WGS sequence"/>
</dbReference>
<dbReference type="PANTHER" id="PTHR46969">
    <property type="entry name" value="BIFUNCTIONAL PROTEIN HLDE"/>
    <property type="match status" value="1"/>
</dbReference>
<evidence type="ECO:0000256" key="8">
    <source>
        <dbReference type="ARBA" id="ARBA00023268"/>
    </source>
</evidence>
<feature type="domain" description="Cytidyltransferase-like" evidence="12">
    <location>
        <begin position="353"/>
        <end position="451"/>
    </location>
</feature>
<comment type="catalytic activity">
    <reaction evidence="10">
        <text>D-glycero-beta-D-manno-heptose 1-phosphate + ATP + H(+) = ADP-D-glycero-beta-D-manno-heptose + diphosphate</text>
        <dbReference type="Rhea" id="RHEA:27465"/>
        <dbReference type="ChEBI" id="CHEBI:15378"/>
        <dbReference type="ChEBI" id="CHEBI:30616"/>
        <dbReference type="ChEBI" id="CHEBI:33019"/>
        <dbReference type="ChEBI" id="CHEBI:59967"/>
        <dbReference type="ChEBI" id="CHEBI:61593"/>
        <dbReference type="EC" id="2.7.7.70"/>
    </reaction>
</comment>
<evidence type="ECO:0000256" key="2">
    <source>
        <dbReference type="ARBA" id="ARBA00012519"/>
    </source>
</evidence>
<dbReference type="EMBL" id="JALGBH010000002">
    <property type="protein sequence ID" value="MCJ0743403.1"/>
    <property type="molecule type" value="Genomic_DNA"/>
</dbReference>
<keyword evidence="8" id="KW-0511">Multifunctional enzyme</keyword>
<proteinExistence type="predicted"/>
<dbReference type="InterPro" id="IPR002173">
    <property type="entry name" value="Carboh/pur_kinase_PfkB_CS"/>
</dbReference>
<comment type="pathway">
    <text evidence="1">Bacterial outer membrane biogenesis; LPS core biosynthesis.</text>
</comment>
<keyword evidence="7" id="KW-0067">ATP-binding</keyword>
<dbReference type="GO" id="GO:0016779">
    <property type="term" value="F:nucleotidyltransferase activity"/>
    <property type="evidence" value="ECO:0007669"/>
    <property type="project" value="UniProtKB-KW"/>
</dbReference>
<evidence type="ECO:0000256" key="1">
    <source>
        <dbReference type="ARBA" id="ARBA00004713"/>
    </source>
</evidence>
<dbReference type="Pfam" id="PF00294">
    <property type="entry name" value="PfkB"/>
    <property type="match status" value="1"/>
</dbReference>
<dbReference type="InterPro" id="IPR011914">
    <property type="entry name" value="RfaE_dom_II"/>
</dbReference>
<name>A0ABS9ZYM0_9SPHI</name>
<dbReference type="Pfam" id="PF01467">
    <property type="entry name" value="CTP_transf_like"/>
    <property type="match status" value="1"/>
</dbReference>
<dbReference type="InterPro" id="IPR014729">
    <property type="entry name" value="Rossmann-like_a/b/a_fold"/>
</dbReference>
<reference evidence="13" key="1">
    <citation type="submission" date="2022-03" db="EMBL/GenBank/DDBJ databases">
        <authorList>
            <person name="Woo C.Y."/>
        </authorList>
    </citation>
    <scope>NUCLEOTIDE SEQUENCE</scope>
    <source>
        <strain evidence="13">CYS-01</strain>
    </source>
</reference>
<evidence type="ECO:0000256" key="5">
    <source>
        <dbReference type="ARBA" id="ARBA00022741"/>
    </source>
</evidence>
<sequence length="495" mass="55060">MNKELLNIARKFSRKRILLIGDFMIDTYIHGNCQRIAPEASVPVIDVNQKHSCLGGAANVAANLSALGAKVMFCTVIGKDDASIEAKQLLNASGIDGNYIVSDIERKTIIKTRISSESQLIVRFDEGTESHIYTETEQGLIEQIEKIYPSCDAVLISDYNKGVLTEKVINSLQELQKIHAKVLAVDAKSYEKYRALKPHFIKPNYQEALKITGEQYALNRIEQVKSWGEIIATQTGAEHIVLTMDKDGIAHFNHSTFVSHYEVEKVIAPQVSGAGDSFISAFLLAVLSKAKMKEAVELAVHAAHAAIQKREKTAICALEDIEEKLMSTSKYLSLAQLKKQIEKQKQEGKQIVFTNGCFDILHCGHVKYLAKAKAKGDILIVGINTDESIKRLKGASRPINNLRERIEVLNGLASVDYIVTFGKKNDDTPIQLIKALKPHVFVKGGDYTYKYMPEKVIIDQIGCRLELIPFIDNKSTSGTIKRIQDNIIKTQVYAS</sequence>
<dbReference type="EC" id="2.7.7.70" evidence="2"/>
<keyword evidence="6" id="KW-0418">Kinase</keyword>
<dbReference type="SUPFAM" id="SSF53613">
    <property type="entry name" value="Ribokinase-like"/>
    <property type="match status" value="1"/>
</dbReference>
<dbReference type="Gene3D" id="3.40.1190.20">
    <property type="match status" value="1"/>
</dbReference>
<evidence type="ECO:0000313" key="14">
    <source>
        <dbReference type="Proteomes" id="UP001165460"/>
    </source>
</evidence>
<gene>
    <name evidence="13" type="primary">rfaE2</name>
    <name evidence="13" type="ORF">MMF97_11815</name>
</gene>
<accession>A0ABS9ZYM0</accession>
<dbReference type="PROSITE" id="PS00583">
    <property type="entry name" value="PFKB_KINASES_1"/>
    <property type="match status" value="1"/>
</dbReference>
<evidence type="ECO:0000256" key="4">
    <source>
        <dbReference type="ARBA" id="ARBA00022695"/>
    </source>
</evidence>
<dbReference type="Gene3D" id="3.40.50.620">
    <property type="entry name" value="HUPs"/>
    <property type="match status" value="1"/>
</dbReference>
<evidence type="ECO:0000313" key="13">
    <source>
        <dbReference type="EMBL" id="MCJ0743403.1"/>
    </source>
</evidence>
<protein>
    <recommendedName>
        <fullName evidence="2">D-glycero-beta-D-manno-heptose 1-phosphate adenylyltransferase</fullName>
        <ecNumber evidence="2">2.7.7.70</ecNumber>
    </recommendedName>
</protein>
<keyword evidence="3" id="KW-0808">Transferase</keyword>
<dbReference type="NCBIfam" id="TIGR02199">
    <property type="entry name" value="rfaE_dom_II"/>
    <property type="match status" value="1"/>
</dbReference>
<dbReference type="RefSeq" id="WP_243362575.1">
    <property type="nucleotide sequence ID" value="NZ_JALGBH010000002.1"/>
</dbReference>
<comment type="caution">
    <text evidence="13">The sequence shown here is derived from an EMBL/GenBank/DDBJ whole genome shotgun (WGS) entry which is preliminary data.</text>
</comment>
<organism evidence="13 14">
    <name type="scientific">Pedobacter montanisoli</name>
    <dbReference type="NCBI Taxonomy" id="2923277"/>
    <lineage>
        <taxon>Bacteria</taxon>
        <taxon>Pseudomonadati</taxon>
        <taxon>Bacteroidota</taxon>
        <taxon>Sphingobacteriia</taxon>
        <taxon>Sphingobacteriales</taxon>
        <taxon>Sphingobacteriaceae</taxon>
        <taxon>Pedobacter</taxon>
    </lineage>
</organism>
<dbReference type="NCBIfam" id="TIGR00125">
    <property type="entry name" value="cyt_tran_rel"/>
    <property type="match status" value="1"/>
</dbReference>
<evidence type="ECO:0000256" key="3">
    <source>
        <dbReference type="ARBA" id="ARBA00022679"/>
    </source>
</evidence>
<evidence type="ECO:0000256" key="6">
    <source>
        <dbReference type="ARBA" id="ARBA00022777"/>
    </source>
</evidence>
<evidence type="ECO:0000259" key="11">
    <source>
        <dbReference type="Pfam" id="PF00294"/>
    </source>
</evidence>
<dbReference type="SUPFAM" id="SSF52374">
    <property type="entry name" value="Nucleotidylyl transferase"/>
    <property type="match status" value="1"/>
</dbReference>
<evidence type="ECO:0000256" key="7">
    <source>
        <dbReference type="ARBA" id="ARBA00022840"/>
    </source>
</evidence>
<keyword evidence="9" id="KW-0119">Carbohydrate metabolism</keyword>
<evidence type="ECO:0000256" key="9">
    <source>
        <dbReference type="ARBA" id="ARBA00023277"/>
    </source>
</evidence>
<evidence type="ECO:0000256" key="10">
    <source>
        <dbReference type="ARBA" id="ARBA00047428"/>
    </source>
</evidence>
<dbReference type="PANTHER" id="PTHR46969:SF1">
    <property type="entry name" value="BIFUNCTIONAL PROTEIN HLDE"/>
    <property type="match status" value="1"/>
</dbReference>
<dbReference type="InterPro" id="IPR011611">
    <property type="entry name" value="PfkB_dom"/>
</dbReference>
<keyword evidence="4 13" id="KW-0548">Nucleotidyltransferase</keyword>
<dbReference type="InterPro" id="IPR004821">
    <property type="entry name" value="Cyt_trans-like"/>
</dbReference>